<dbReference type="GO" id="GO:0004519">
    <property type="term" value="F:endonuclease activity"/>
    <property type="evidence" value="ECO:0007669"/>
    <property type="project" value="UniProtKB-KW"/>
</dbReference>
<evidence type="ECO:0000256" key="5">
    <source>
        <dbReference type="ARBA" id="ARBA00022801"/>
    </source>
</evidence>
<evidence type="ECO:0000256" key="2">
    <source>
        <dbReference type="ARBA" id="ARBA00022649"/>
    </source>
</evidence>
<evidence type="ECO:0000256" key="6">
    <source>
        <dbReference type="ARBA" id="ARBA00022884"/>
    </source>
</evidence>
<keyword evidence="7" id="KW-0346">Stress response</keyword>
<dbReference type="RefSeq" id="WP_008839234.1">
    <property type="nucleotide sequence ID" value="NZ_AHAM01000254.1"/>
</dbReference>
<keyword evidence="3" id="KW-0540">Nuclease</keyword>
<evidence type="ECO:0000256" key="1">
    <source>
        <dbReference type="ARBA" id="ARBA00006620"/>
    </source>
</evidence>
<dbReference type="Pfam" id="PF07927">
    <property type="entry name" value="HicA_toxin"/>
    <property type="match status" value="1"/>
</dbReference>
<evidence type="ECO:0000256" key="7">
    <source>
        <dbReference type="ARBA" id="ARBA00023016"/>
    </source>
</evidence>
<gene>
    <name evidence="8" type="ORF">MAXJ12_28318</name>
</gene>
<evidence type="ECO:0000313" key="8">
    <source>
        <dbReference type="EMBL" id="EHK53834.1"/>
    </source>
</evidence>
<keyword evidence="6" id="KW-0694">RNA-binding</keyword>
<dbReference type="InterPro" id="IPR012933">
    <property type="entry name" value="HicA_mRNA_interferase"/>
</dbReference>
<keyword evidence="2" id="KW-1277">Toxin-antitoxin system</keyword>
<dbReference type="InterPro" id="IPR038570">
    <property type="entry name" value="HicA_sf"/>
</dbReference>
<dbReference type="AlphaFoldDB" id="H0HZM7"/>
<evidence type="ECO:0000313" key="9">
    <source>
        <dbReference type="Proteomes" id="UP000003250"/>
    </source>
</evidence>
<accession>H0HZM7</accession>
<keyword evidence="5" id="KW-0378">Hydrolase</keyword>
<comment type="similarity">
    <text evidence="1">Belongs to the HicA mRNA interferase family.</text>
</comment>
<dbReference type="OrthoDB" id="9811409at2"/>
<dbReference type="GO" id="GO:0016787">
    <property type="term" value="F:hydrolase activity"/>
    <property type="evidence" value="ECO:0007669"/>
    <property type="project" value="UniProtKB-KW"/>
</dbReference>
<evidence type="ECO:0000256" key="3">
    <source>
        <dbReference type="ARBA" id="ARBA00022722"/>
    </source>
</evidence>
<dbReference type="GO" id="GO:0003729">
    <property type="term" value="F:mRNA binding"/>
    <property type="evidence" value="ECO:0007669"/>
    <property type="project" value="InterPro"/>
</dbReference>
<name>H0HZM7_9HYPH</name>
<evidence type="ECO:0000256" key="4">
    <source>
        <dbReference type="ARBA" id="ARBA00022759"/>
    </source>
</evidence>
<organism evidence="8 9">
    <name type="scientific">Mesorhizobium alhagi CCNWXJ12-2</name>
    <dbReference type="NCBI Taxonomy" id="1107882"/>
    <lineage>
        <taxon>Bacteria</taxon>
        <taxon>Pseudomonadati</taxon>
        <taxon>Pseudomonadota</taxon>
        <taxon>Alphaproteobacteria</taxon>
        <taxon>Hyphomicrobiales</taxon>
        <taxon>Phyllobacteriaceae</taxon>
        <taxon>Allomesorhizobium</taxon>
    </lineage>
</organism>
<keyword evidence="4" id="KW-0255">Endonuclease</keyword>
<proteinExistence type="inferred from homology"/>
<keyword evidence="9" id="KW-1185">Reference proteome</keyword>
<protein>
    <submittedName>
        <fullName evidence="8">YcfA family protein</fullName>
    </submittedName>
</protein>
<dbReference type="SUPFAM" id="SSF54786">
    <property type="entry name" value="YcfA/nrd intein domain"/>
    <property type="match status" value="1"/>
</dbReference>
<reference evidence="8 9" key="1">
    <citation type="journal article" date="2012" name="J. Bacteriol.">
        <title>Draft Genome Sequence of Mesorhizobium alhagi CCNWXJ12-2T, a Novel Salt-Resistant Species Isolated from the Desert of Northwestern China.</title>
        <authorList>
            <person name="Zhou M."/>
            <person name="Chen W."/>
            <person name="Chen H."/>
            <person name="Wei G."/>
        </authorList>
    </citation>
    <scope>NUCLEOTIDE SEQUENCE [LARGE SCALE GENOMIC DNA]</scope>
    <source>
        <strain evidence="8 9">CCNWXJ12-2</strain>
    </source>
</reference>
<dbReference type="Gene3D" id="3.30.920.30">
    <property type="entry name" value="Hypothetical protein"/>
    <property type="match status" value="1"/>
</dbReference>
<dbReference type="Proteomes" id="UP000003250">
    <property type="component" value="Unassembled WGS sequence"/>
</dbReference>
<sequence length="66" mass="7519">MERNSRRIIQRLKAEGFEQISVSGSHHKFRKGNRTVIVPHPKKDLPAGTARNIARAAGWLEQENND</sequence>
<dbReference type="EMBL" id="AHAM01000254">
    <property type="protein sequence ID" value="EHK53834.1"/>
    <property type="molecule type" value="Genomic_DNA"/>
</dbReference>
<dbReference type="PATRIC" id="fig|1107882.3.peg.5480"/>